<dbReference type="Proteomes" id="UP000504724">
    <property type="component" value="Chromosome"/>
</dbReference>
<feature type="domain" description="Tll0287-like" evidence="2">
    <location>
        <begin position="23"/>
        <end position="184"/>
    </location>
</feature>
<evidence type="ECO:0000313" key="4">
    <source>
        <dbReference type="Proteomes" id="UP000504724"/>
    </source>
</evidence>
<reference evidence="3 4" key="1">
    <citation type="submission" date="2020-05" db="EMBL/GenBank/DDBJ databases">
        <title>Thiomicrorhabdus sediminis sp.nov. and Thiomicrorhabdus xiamenensis sp.nov., novel sulfur-oxidizing bacteria isolated from coastal sediment.</title>
        <authorList>
            <person name="Liu X."/>
        </authorList>
    </citation>
    <scope>NUCLEOTIDE SEQUENCE [LARGE SCALE GENOMIC DNA]</scope>
    <source>
        <strain evidence="3 4">G2</strain>
    </source>
</reference>
<accession>A0A7D4T1M4</accession>
<sequence length="189" mass="20282">MKKILLTALIGGLTLNAHASEVNSDLQEARQMVKEFGGQLKPALKGAMKAGGPVEAVAMCNTKAPAIAKAVSEKHDWNVNRVSLKPRGATATPDAWETQTLKWFEEQIAAGVSPKTLEKFEIVKAEGKETIRYMKPVMTGGVCLTCHGSAEQIPDGVKAKLAQLYPNDKATGFKEGDIRGAFSFQKAAN</sequence>
<gene>
    <name evidence="3" type="ORF">HQN79_10875</name>
</gene>
<evidence type="ECO:0000259" key="2">
    <source>
        <dbReference type="Pfam" id="PF11845"/>
    </source>
</evidence>
<evidence type="ECO:0000256" key="1">
    <source>
        <dbReference type="SAM" id="SignalP"/>
    </source>
</evidence>
<name>A0A7D4T1M4_9GAMM</name>
<dbReference type="RefSeq" id="WP_173286439.1">
    <property type="nucleotide sequence ID" value="NZ_CP054020.1"/>
</dbReference>
<proteinExistence type="predicted"/>
<dbReference type="AlphaFoldDB" id="A0A7D4T1M4"/>
<keyword evidence="1" id="KW-0732">Signal</keyword>
<dbReference type="InterPro" id="IPR021796">
    <property type="entry name" value="Tll0287-like_dom"/>
</dbReference>
<keyword evidence="4" id="KW-1185">Reference proteome</keyword>
<feature type="signal peptide" evidence="1">
    <location>
        <begin position="1"/>
        <end position="19"/>
    </location>
</feature>
<feature type="chain" id="PRO_5029007224" evidence="1">
    <location>
        <begin position="20"/>
        <end position="189"/>
    </location>
</feature>
<evidence type="ECO:0000313" key="3">
    <source>
        <dbReference type="EMBL" id="QKI90042.1"/>
    </source>
</evidence>
<organism evidence="3 4">
    <name type="scientific">Thiomicrorhabdus xiamenensis</name>
    <dbReference type="NCBI Taxonomy" id="2739063"/>
    <lineage>
        <taxon>Bacteria</taxon>
        <taxon>Pseudomonadati</taxon>
        <taxon>Pseudomonadota</taxon>
        <taxon>Gammaproteobacteria</taxon>
        <taxon>Thiotrichales</taxon>
        <taxon>Piscirickettsiaceae</taxon>
        <taxon>Thiomicrorhabdus</taxon>
    </lineage>
</organism>
<dbReference type="Pfam" id="PF11845">
    <property type="entry name" value="Tll0287-like"/>
    <property type="match status" value="1"/>
</dbReference>
<dbReference type="KEGG" id="txa:HQN79_10875"/>
<dbReference type="EMBL" id="CP054020">
    <property type="protein sequence ID" value="QKI90042.1"/>
    <property type="molecule type" value="Genomic_DNA"/>
</dbReference>
<protein>
    <submittedName>
        <fullName evidence="3">DUF3365 domain-containing protein</fullName>
    </submittedName>
</protein>